<sequence>MRANDVALLSSADGGSLIRIIAGELDGHVGPGTTQTPITLIHATVAPGAELRLPWRKDYNALVYTMSGHGFAGDEARPIQMGQLTVFGEGDSIVIRAANQQETRSPNLELFILGGQPIKEPVAWMGPFVMNTKTEVLQAFEDFQKGLLGSIPAIYKEDAKRPLNRTGKLGGDVLDVHNAPTDLQES</sequence>
<proteinExistence type="predicted"/>
<dbReference type="Pfam" id="PF05726">
    <property type="entry name" value="Pirin_C"/>
    <property type="match status" value="1"/>
</dbReference>
<dbReference type="InterPro" id="IPR014710">
    <property type="entry name" value="RmlC-like_jellyroll"/>
</dbReference>
<dbReference type="InterPro" id="IPR008778">
    <property type="entry name" value="Pirin_C_dom"/>
</dbReference>
<dbReference type="PANTHER" id="PTHR13903">
    <property type="entry name" value="PIRIN-RELATED"/>
    <property type="match status" value="1"/>
</dbReference>
<evidence type="ECO:0000313" key="3">
    <source>
        <dbReference type="EMBL" id="CAB4594694.1"/>
    </source>
</evidence>
<protein>
    <submittedName>
        <fullName evidence="3">Unannotated protein</fullName>
    </submittedName>
</protein>
<gene>
    <name evidence="3" type="ORF">UFOPK1775_00816</name>
</gene>
<dbReference type="PANTHER" id="PTHR13903:SF8">
    <property type="entry name" value="PIRIN"/>
    <property type="match status" value="1"/>
</dbReference>
<dbReference type="InterPro" id="IPR011051">
    <property type="entry name" value="RmlC_Cupin_sf"/>
</dbReference>
<dbReference type="CDD" id="cd02247">
    <property type="entry name" value="cupin_pirin_C"/>
    <property type="match status" value="1"/>
</dbReference>
<evidence type="ECO:0000259" key="2">
    <source>
        <dbReference type="Pfam" id="PF05726"/>
    </source>
</evidence>
<dbReference type="InterPro" id="IPR012093">
    <property type="entry name" value="Pirin"/>
</dbReference>
<accession>A0A6J6G6B0</accession>
<dbReference type="EMBL" id="CAEZUB010000108">
    <property type="protein sequence ID" value="CAB4594694.1"/>
    <property type="molecule type" value="Genomic_DNA"/>
</dbReference>
<feature type="region of interest" description="Disordered" evidence="1">
    <location>
        <begin position="166"/>
        <end position="186"/>
    </location>
</feature>
<evidence type="ECO:0000256" key="1">
    <source>
        <dbReference type="SAM" id="MobiDB-lite"/>
    </source>
</evidence>
<feature type="domain" description="Pirin C-terminal" evidence="2">
    <location>
        <begin position="41"/>
        <end position="146"/>
    </location>
</feature>
<dbReference type="SUPFAM" id="SSF51182">
    <property type="entry name" value="RmlC-like cupins"/>
    <property type="match status" value="1"/>
</dbReference>
<dbReference type="Gene3D" id="2.60.120.10">
    <property type="entry name" value="Jelly Rolls"/>
    <property type="match status" value="1"/>
</dbReference>
<reference evidence="3" key="1">
    <citation type="submission" date="2020-05" db="EMBL/GenBank/DDBJ databases">
        <authorList>
            <person name="Chiriac C."/>
            <person name="Salcher M."/>
            <person name="Ghai R."/>
            <person name="Kavagutti S V."/>
        </authorList>
    </citation>
    <scope>NUCLEOTIDE SEQUENCE</scope>
</reference>
<organism evidence="3">
    <name type="scientific">freshwater metagenome</name>
    <dbReference type="NCBI Taxonomy" id="449393"/>
    <lineage>
        <taxon>unclassified sequences</taxon>
        <taxon>metagenomes</taxon>
        <taxon>ecological metagenomes</taxon>
    </lineage>
</organism>
<name>A0A6J6G6B0_9ZZZZ</name>
<dbReference type="AlphaFoldDB" id="A0A6J6G6B0"/>